<protein>
    <submittedName>
        <fullName evidence="1">Uncharacterized protein</fullName>
    </submittedName>
</protein>
<organism evidence="1 2">
    <name type="scientific">Dreissena polymorpha</name>
    <name type="common">Zebra mussel</name>
    <name type="synonym">Mytilus polymorpha</name>
    <dbReference type="NCBI Taxonomy" id="45954"/>
    <lineage>
        <taxon>Eukaryota</taxon>
        <taxon>Metazoa</taxon>
        <taxon>Spiralia</taxon>
        <taxon>Lophotrochozoa</taxon>
        <taxon>Mollusca</taxon>
        <taxon>Bivalvia</taxon>
        <taxon>Autobranchia</taxon>
        <taxon>Heteroconchia</taxon>
        <taxon>Euheterodonta</taxon>
        <taxon>Imparidentia</taxon>
        <taxon>Neoheterodontei</taxon>
        <taxon>Myida</taxon>
        <taxon>Dreissenoidea</taxon>
        <taxon>Dreissenidae</taxon>
        <taxon>Dreissena</taxon>
    </lineage>
</organism>
<dbReference type="Proteomes" id="UP000828390">
    <property type="component" value="Unassembled WGS sequence"/>
</dbReference>
<evidence type="ECO:0000313" key="2">
    <source>
        <dbReference type="Proteomes" id="UP000828390"/>
    </source>
</evidence>
<gene>
    <name evidence="1" type="ORF">DPMN_191461</name>
</gene>
<name>A0A9D4BC38_DREPO</name>
<dbReference type="AlphaFoldDB" id="A0A9D4BC38"/>
<comment type="caution">
    <text evidence="1">The sequence shown here is derived from an EMBL/GenBank/DDBJ whole genome shotgun (WGS) entry which is preliminary data.</text>
</comment>
<reference evidence="1" key="1">
    <citation type="journal article" date="2019" name="bioRxiv">
        <title>The Genome of the Zebra Mussel, Dreissena polymorpha: A Resource for Invasive Species Research.</title>
        <authorList>
            <person name="McCartney M.A."/>
            <person name="Auch B."/>
            <person name="Kono T."/>
            <person name="Mallez S."/>
            <person name="Zhang Y."/>
            <person name="Obille A."/>
            <person name="Becker A."/>
            <person name="Abrahante J.E."/>
            <person name="Garbe J."/>
            <person name="Badalamenti J.P."/>
            <person name="Herman A."/>
            <person name="Mangelson H."/>
            <person name="Liachko I."/>
            <person name="Sullivan S."/>
            <person name="Sone E.D."/>
            <person name="Koren S."/>
            <person name="Silverstein K.A.T."/>
            <person name="Beckman K.B."/>
            <person name="Gohl D.M."/>
        </authorList>
    </citation>
    <scope>NUCLEOTIDE SEQUENCE</scope>
    <source>
        <strain evidence="1">Duluth1</strain>
        <tissue evidence="1">Whole animal</tissue>
    </source>
</reference>
<evidence type="ECO:0000313" key="1">
    <source>
        <dbReference type="EMBL" id="KAH3689768.1"/>
    </source>
</evidence>
<dbReference type="EMBL" id="JAIWYP010000096">
    <property type="protein sequence ID" value="KAH3689768.1"/>
    <property type="molecule type" value="Genomic_DNA"/>
</dbReference>
<reference evidence="1" key="2">
    <citation type="submission" date="2020-11" db="EMBL/GenBank/DDBJ databases">
        <authorList>
            <person name="McCartney M.A."/>
            <person name="Auch B."/>
            <person name="Kono T."/>
            <person name="Mallez S."/>
            <person name="Becker A."/>
            <person name="Gohl D.M."/>
            <person name="Silverstein K.A.T."/>
            <person name="Koren S."/>
            <person name="Bechman K.B."/>
            <person name="Herman A."/>
            <person name="Abrahante J.E."/>
            <person name="Garbe J."/>
        </authorList>
    </citation>
    <scope>NUCLEOTIDE SEQUENCE</scope>
    <source>
        <strain evidence="1">Duluth1</strain>
        <tissue evidence="1">Whole animal</tissue>
    </source>
</reference>
<sequence>MAGLCDLQDRQVLVADNTNSTVVIAIYGNNTNEVQFNTIIKSELVPGSKIWLHHTCLGIAHHEGDFFLDYGTALYKFSLSGKSSAECMMMQQIHLQVRIVAHSTWYY</sequence>
<proteinExistence type="predicted"/>
<accession>A0A9D4BC38</accession>
<keyword evidence="2" id="KW-1185">Reference proteome</keyword>